<comment type="caution">
    <text evidence="2">The sequence shown here is derived from an EMBL/GenBank/DDBJ whole genome shotgun (WGS) entry which is preliminary data.</text>
</comment>
<dbReference type="InterPro" id="IPR021109">
    <property type="entry name" value="Peptidase_aspartic_dom_sf"/>
</dbReference>
<reference evidence="2 3" key="1">
    <citation type="submission" date="2011-02" db="EMBL/GenBank/DDBJ databases">
        <authorList>
            <person name="Weinstock G."/>
            <person name="Sodergren E."/>
            <person name="Clifton S."/>
            <person name="Fulton L."/>
            <person name="Fulton B."/>
            <person name="Courtney L."/>
            <person name="Fronick C."/>
            <person name="Harrison M."/>
            <person name="Strong C."/>
            <person name="Farmer C."/>
            <person name="Delahaunty K."/>
            <person name="Markovic C."/>
            <person name="Hall O."/>
            <person name="Minx P."/>
            <person name="Tomlinson C."/>
            <person name="Mitreva M."/>
            <person name="Hou S."/>
            <person name="Chen J."/>
            <person name="Wollam A."/>
            <person name="Pepin K.H."/>
            <person name="Johnson M."/>
            <person name="Bhonagiri V."/>
            <person name="Zhang X."/>
            <person name="Suruliraj S."/>
            <person name="Warren W."/>
            <person name="Chinwalla A."/>
            <person name="Mardis E.R."/>
            <person name="Wilson R.K."/>
        </authorList>
    </citation>
    <scope>NUCLEOTIDE SEQUENCE [LARGE SCALE GENOMIC DNA]</scope>
    <source>
        <strain evidence="2 3">YIT 12057</strain>
    </source>
</reference>
<dbReference type="Proteomes" id="UP000003416">
    <property type="component" value="Unassembled WGS sequence"/>
</dbReference>
<dbReference type="HOGENOM" id="CLU_838507_0_0_10"/>
<evidence type="ECO:0000256" key="1">
    <source>
        <dbReference type="SAM" id="SignalP"/>
    </source>
</evidence>
<dbReference type="SUPFAM" id="SSF50630">
    <property type="entry name" value="Acid proteases"/>
    <property type="match status" value="1"/>
</dbReference>
<evidence type="ECO:0000313" key="3">
    <source>
        <dbReference type="Proteomes" id="UP000003416"/>
    </source>
</evidence>
<organism evidence="2 3">
    <name type="scientific">Bacteroides fluxus YIT 12057</name>
    <dbReference type="NCBI Taxonomy" id="763034"/>
    <lineage>
        <taxon>Bacteria</taxon>
        <taxon>Pseudomonadati</taxon>
        <taxon>Bacteroidota</taxon>
        <taxon>Bacteroidia</taxon>
        <taxon>Bacteroidales</taxon>
        <taxon>Bacteroidaceae</taxon>
        <taxon>Bacteroides</taxon>
    </lineage>
</organism>
<dbReference type="EMBL" id="AFBN01000012">
    <property type="protein sequence ID" value="EGF59185.1"/>
    <property type="molecule type" value="Genomic_DNA"/>
</dbReference>
<dbReference type="InterPro" id="IPR001969">
    <property type="entry name" value="Aspartic_peptidase_AS"/>
</dbReference>
<feature type="signal peptide" evidence="1">
    <location>
        <begin position="1"/>
        <end position="20"/>
    </location>
</feature>
<dbReference type="STRING" id="763034.HMPREF9446_00649"/>
<dbReference type="CDD" id="cd05483">
    <property type="entry name" value="retropepsin_like_bacteria"/>
    <property type="match status" value="1"/>
</dbReference>
<dbReference type="PROSITE" id="PS00141">
    <property type="entry name" value="ASP_PROTEASE"/>
    <property type="match status" value="1"/>
</dbReference>
<dbReference type="Gene3D" id="2.40.70.10">
    <property type="entry name" value="Acid Proteases"/>
    <property type="match status" value="1"/>
</dbReference>
<gene>
    <name evidence="2" type="ORF">HMPREF9446_00649</name>
</gene>
<dbReference type="InterPro" id="IPR034122">
    <property type="entry name" value="Retropepsin-like_bacterial"/>
</dbReference>
<dbReference type="eggNOG" id="ENOG5030Y09">
    <property type="taxonomic scope" value="Bacteria"/>
</dbReference>
<sequence length="331" mass="38666">MYFKYILSVLLFISCSEATVQPISVCKFENDVRLYCPVTINGHTFSFIIDTGADMSAIDYFKAKEAGILPTDSCMKSISFYHCDWKGIIYNIKTEIKIGDTFMPCNLTFLNQKDAPALDLREGDGVIGMDVMSHLNWFVDLKKDSLWLSTQKMDYPVKSEPSFTIEMLENRTAYVHITLCDSIERRFLFDTGYSLTNPVQDYNLSTVLVLPDDLLNKYLNDTARMCHISFEARTWLIYDDLKIQNLSLPYALLDNNLVNNGNPVDYLGILTCEFLAYFDYMAYDKEKRKIFLYNYNSDIVRTKDMKEIYHRIRRAYKEQKNYNTIFKRQQP</sequence>
<accession>F3PPJ8</accession>
<dbReference type="Pfam" id="PF13650">
    <property type="entry name" value="Asp_protease_2"/>
    <property type="match status" value="1"/>
</dbReference>
<proteinExistence type="predicted"/>
<dbReference type="AlphaFoldDB" id="F3PPJ8"/>
<dbReference type="GeneID" id="86048426"/>
<keyword evidence="3" id="KW-1185">Reference proteome</keyword>
<name>F3PPJ8_9BACE</name>
<keyword evidence="1" id="KW-0732">Signal</keyword>
<feature type="chain" id="PRO_5003299889" evidence="1">
    <location>
        <begin position="21"/>
        <end position="331"/>
    </location>
</feature>
<evidence type="ECO:0000313" key="2">
    <source>
        <dbReference type="EMBL" id="EGF59185.1"/>
    </source>
</evidence>
<dbReference type="PROSITE" id="PS51257">
    <property type="entry name" value="PROKAR_LIPOPROTEIN"/>
    <property type="match status" value="1"/>
</dbReference>
<dbReference type="GO" id="GO:0004190">
    <property type="term" value="F:aspartic-type endopeptidase activity"/>
    <property type="evidence" value="ECO:0007669"/>
    <property type="project" value="InterPro"/>
</dbReference>
<dbReference type="GO" id="GO:0006508">
    <property type="term" value="P:proteolysis"/>
    <property type="evidence" value="ECO:0007669"/>
    <property type="project" value="InterPro"/>
</dbReference>
<dbReference type="RefSeq" id="WP_009123907.1">
    <property type="nucleotide sequence ID" value="NZ_GL882613.1"/>
</dbReference>
<protein>
    <submittedName>
        <fullName evidence="2">Conserved domain protein</fullName>
    </submittedName>
</protein>